<gene>
    <name evidence="1" type="ORF">BO80DRAFT_506068</name>
</gene>
<dbReference type="EMBL" id="KZ824490">
    <property type="protein sequence ID" value="RAK95533.1"/>
    <property type="molecule type" value="Genomic_DNA"/>
</dbReference>
<evidence type="ECO:0000313" key="2">
    <source>
        <dbReference type="Proteomes" id="UP000249402"/>
    </source>
</evidence>
<proteinExistence type="predicted"/>
<evidence type="ECO:0000313" key="1">
    <source>
        <dbReference type="EMBL" id="RAK95533.1"/>
    </source>
</evidence>
<accession>A0A395GND8</accession>
<dbReference type="Proteomes" id="UP000249402">
    <property type="component" value="Unassembled WGS sequence"/>
</dbReference>
<reference evidence="1 2" key="1">
    <citation type="submission" date="2018-02" db="EMBL/GenBank/DDBJ databases">
        <title>The genomes of Aspergillus section Nigri reveals drivers in fungal speciation.</title>
        <authorList>
            <consortium name="DOE Joint Genome Institute"/>
            <person name="Vesth T.C."/>
            <person name="Nybo J."/>
            <person name="Theobald S."/>
            <person name="Brandl J."/>
            <person name="Frisvad J.C."/>
            <person name="Nielsen K.F."/>
            <person name="Lyhne E.K."/>
            <person name="Kogle M.E."/>
            <person name="Kuo A."/>
            <person name="Riley R."/>
            <person name="Clum A."/>
            <person name="Nolan M."/>
            <person name="Lipzen A."/>
            <person name="Salamov A."/>
            <person name="Henrissat B."/>
            <person name="Wiebenga A."/>
            <person name="De vries R.P."/>
            <person name="Grigoriev I.V."/>
            <person name="Mortensen U.H."/>
            <person name="Andersen M.R."/>
            <person name="Baker S.E."/>
        </authorList>
    </citation>
    <scope>NUCLEOTIDE SEQUENCE [LARGE SCALE GENOMIC DNA]</scope>
    <source>
        <strain evidence="1 2">CBS 121593</strain>
    </source>
</reference>
<protein>
    <submittedName>
        <fullName evidence="1">Uncharacterized protein</fullName>
    </submittedName>
</protein>
<dbReference type="VEuPathDB" id="FungiDB:BO80DRAFT_506068"/>
<dbReference type="AlphaFoldDB" id="A0A395GND8"/>
<keyword evidence="2" id="KW-1185">Reference proteome</keyword>
<dbReference type="GeneID" id="37229396"/>
<sequence>MNTLRPEHSRITTSHHRQEDQLTLKSFTSDVEEAVNNIQPSRSNYEQVEVFAFHFEDDTTGVEALESELLDVFKRIYNYRTTSFVIPSIQPRPHLNHKMINWSFPRAHSKSLRIYVFSGYGASASITGPGWWIGGQADRYGRLVRPQINIKDMLDPCNDLDGDVLYLFDCGSAGPAAMRDGPEALTAGGWEPTSNTNRYFTRVLIDTLKDIQGQPVTVAQIFAAGACPLHIPKLGRPSITLQPLNRTISSPSPPIPSREKVLLSIILSGEASPPNVAEWYQCLTYLLDVDVKIEAIFRPCRLLLSVLVEVWTMLPLNQNYVLIGRVTSHNTFGQTVPYRAASMIR</sequence>
<name>A0A395GND8_9EURO</name>
<dbReference type="RefSeq" id="XP_025569861.1">
    <property type="nucleotide sequence ID" value="XM_025724531.1"/>
</dbReference>
<organism evidence="1 2">
    <name type="scientific">Aspergillus ibericus CBS 121593</name>
    <dbReference type="NCBI Taxonomy" id="1448316"/>
    <lineage>
        <taxon>Eukaryota</taxon>
        <taxon>Fungi</taxon>
        <taxon>Dikarya</taxon>
        <taxon>Ascomycota</taxon>
        <taxon>Pezizomycotina</taxon>
        <taxon>Eurotiomycetes</taxon>
        <taxon>Eurotiomycetidae</taxon>
        <taxon>Eurotiales</taxon>
        <taxon>Aspergillaceae</taxon>
        <taxon>Aspergillus</taxon>
        <taxon>Aspergillus subgen. Circumdati</taxon>
    </lineage>
</organism>
<dbReference type="OrthoDB" id="4760831at2759"/>